<organism evidence="1 2">
    <name type="scientific">Aspergillus costaricaensis CBS 115574</name>
    <dbReference type="NCBI Taxonomy" id="1448317"/>
    <lineage>
        <taxon>Eukaryota</taxon>
        <taxon>Fungi</taxon>
        <taxon>Dikarya</taxon>
        <taxon>Ascomycota</taxon>
        <taxon>Pezizomycotina</taxon>
        <taxon>Eurotiomycetes</taxon>
        <taxon>Eurotiomycetidae</taxon>
        <taxon>Eurotiales</taxon>
        <taxon>Aspergillaceae</taxon>
        <taxon>Aspergillus</taxon>
        <taxon>Aspergillus subgen. Circumdati</taxon>
    </lineage>
</organism>
<gene>
    <name evidence="1" type="ORF">BO79DRAFT_275324</name>
</gene>
<sequence>MSTEVRLAHPETDDCNVMAVDSGAGIGMRSPQGRSIRSPAWKWGHLQHQRVNGDPPCGKSPFEGWLGKAAGVTDGADGAGGWRFGGVGVSIQCQFAKSGCPFFSLFCFRFFFIFYLLLLFLSFLTPLSFHSVLAVSFFVSEEDRPAVMEASGSSVISQELSWIKSTFALDGGGKRWRWRWRNSDTATWNWCACQTVVKQSKQDDAGEKLDGLEDNQIHLRMCHIGGGPIARPGRALWIANWSQITAAHRMRTPNRQRKAKMAPGLKQ</sequence>
<name>A0ACD1IR83_9EURO</name>
<dbReference type="Proteomes" id="UP000249748">
    <property type="component" value="Unassembled WGS sequence"/>
</dbReference>
<reference evidence="1" key="1">
    <citation type="submission" date="2018-02" db="EMBL/GenBank/DDBJ databases">
        <title>The genomes of Aspergillus section Nigri reveals drivers in fungal speciation.</title>
        <authorList>
            <consortium name="DOE Joint Genome Institute"/>
            <person name="Vesth T.C."/>
            <person name="Nybo J."/>
            <person name="Theobald S."/>
            <person name="Brandl J."/>
            <person name="Frisvad J.C."/>
            <person name="Nielsen K.F."/>
            <person name="Lyhne E.K."/>
            <person name="Kogle M.E."/>
            <person name="Kuo A."/>
            <person name="Riley R."/>
            <person name="Clum A."/>
            <person name="Nolan M."/>
            <person name="Lipzen A."/>
            <person name="Salamov A."/>
            <person name="Henrissat B."/>
            <person name="Wiebenga A."/>
            <person name="De vries R.P."/>
            <person name="Grigoriev I.V."/>
            <person name="Mortensen U.H."/>
            <person name="Andersen M.R."/>
            <person name="Baker S.E."/>
        </authorList>
    </citation>
    <scope>NUCLEOTIDE SEQUENCE</scope>
    <source>
        <strain evidence="1">CBS 115574</strain>
    </source>
</reference>
<protein>
    <submittedName>
        <fullName evidence="1">Uncharacterized protein</fullName>
    </submittedName>
</protein>
<evidence type="ECO:0000313" key="1">
    <source>
        <dbReference type="EMBL" id="RAK92835.1"/>
    </source>
</evidence>
<evidence type="ECO:0000313" key="2">
    <source>
        <dbReference type="Proteomes" id="UP000249748"/>
    </source>
</evidence>
<dbReference type="EMBL" id="KZ824538">
    <property type="protein sequence ID" value="RAK92835.1"/>
    <property type="molecule type" value="Genomic_DNA"/>
</dbReference>
<keyword evidence="2" id="KW-1185">Reference proteome</keyword>
<proteinExistence type="predicted"/>
<accession>A0ACD1IR83</accession>